<dbReference type="SUPFAM" id="SSF54001">
    <property type="entry name" value="Cysteine proteinases"/>
    <property type="match status" value="1"/>
</dbReference>
<keyword evidence="3" id="KW-1185">Reference proteome</keyword>
<gene>
    <name evidence="2" type="ORF">BD626DRAFT_634305</name>
</gene>
<feature type="compositionally biased region" description="Polar residues" evidence="1">
    <location>
        <begin position="509"/>
        <end position="533"/>
    </location>
</feature>
<accession>A0A550BZT3</accession>
<name>A0A550BZT3_9AGAR</name>
<dbReference type="STRING" id="97359.A0A550BZT3"/>
<dbReference type="OrthoDB" id="73076at2759"/>
<evidence type="ECO:0000256" key="1">
    <source>
        <dbReference type="SAM" id="MobiDB-lite"/>
    </source>
</evidence>
<comment type="caution">
    <text evidence="2">The sequence shown here is derived from an EMBL/GenBank/DDBJ whole genome shotgun (WGS) entry which is preliminary data.</text>
</comment>
<evidence type="ECO:0008006" key="4">
    <source>
        <dbReference type="Google" id="ProtNLM"/>
    </source>
</evidence>
<evidence type="ECO:0000313" key="3">
    <source>
        <dbReference type="Proteomes" id="UP000320762"/>
    </source>
</evidence>
<feature type="region of interest" description="Disordered" evidence="1">
    <location>
        <begin position="1417"/>
        <end position="1467"/>
    </location>
</feature>
<dbReference type="EMBL" id="VDMD01000039">
    <property type="protein sequence ID" value="TRM58061.1"/>
    <property type="molecule type" value="Genomic_DNA"/>
</dbReference>
<organism evidence="2 3">
    <name type="scientific">Schizophyllum amplum</name>
    <dbReference type="NCBI Taxonomy" id="97359"/>
    <lineage>
        <taxon>Eukaryota</taxon>
        <taxon>Fungi</taxon>
        <taxon>Dikarya</taxon>
        <taxon>Basidiomycota</taxon>
        <taxon>Agaricomycotina</taxon>
        <taxon>Agaricomycetes</taxon>
        <taxon>Agaricomycetidae</taxon>
        <taxon>Agaricales</taxon>
        <taxon>Schizophyllaceae</taxon>
        <taxon>Schizophyllum</taxon>
    </lineage>
</organism>
<proteinExistence type="predicted"/>
<feature type="region of interest" description="Disordered" evidence="1">
    <location>
        <begin position="443"/>
        <end position="592"/>
    </location>
</feature>
<dbReference type="Proteomes" id="UP000320762">
    <property type="component" value="Unassembled WGS sequence"/>
</dbReference>
<dbReference type="Gene3D" id="3.40.395.10">
    <property type="entry name" value="Adenoviral Proteinase, Chain A"/>
    <property type="match status" value="1"/>
</dbReference>
<feature type="compositionally biased region" description="Basic and acidic residues" evidence="1">
    <location>
        <begin position="557"/>
        <end position="567"/>
    </location>
</feature>
<evidence type="ECO:0000313" key="2">
    <source>
        <dbReference type="EMBL" id="TRM58061.1"/>
    </source>
</evidence>
<dbReference type="InterPro" id="IPR038765">
    <property type="entry name" value="Papain-like_cys_pep_sf"/>
</dbReference>
<feature type="compositionally biased region" description="Acidic residues" evidence="1">
    <location>
        <begin position="1420"/>
        <end position="1439"/>
    </location>
</feature>
<protein>
    <recommendedName>
        <fullName evidence="4">Ubiquitin-like protease family profile domain-containing protein</fullName>
    </recommendedName>
</protein>
<feature type="compositionally biased region" description="Acidic residues" evidence="1">
    <location>
        <begin position="447"/>
        <end position="457"/>
    </location>
</feature>
<feature type="non-terminal residue" evidence="2">
    <location>
        <position position="1788"/>
    </location>
</feature>
<feature type="compositionally biased region" description="Low complexity" evidence="1">
    <location>
        <begin position="470"/>
        <end position="491"/>
    </location>
</feature>
<reference evidence="2 3" key="1">
    <citation type="journal article" date="2019" name="New Phytol.">
        <title>Comparative genomics reveals unique wood-decay strategies and fruiting body development in the Schizophyllaceae.</title>
        <authorList>
            <person name="Almasi E."/>
            <person name="Sahu N."/>
            <person name="Krizsan K."/>
            <person name="Balint B."/>
            <person name="Kovacs G.M."/>
            <person name="Kiss B."/>
            <person name="Cseklye J."/>
            <person name="Drula E."/>
            <person name="Henrissat B."/>
            <person name="Nagy I."/>
            <person name="Chovatia M."/>
            <person name="Adam C."/>
            <person name="LaButti K."/>
            <person name="Lipzen A."/>
            <person name="Riley R."/>
            <person name="Grigoriev I.V."/>
            <person name="Nagy L.G."/>
        </authorList>
    </citation>
    <scope>NUCLEOTIDE SEQUENCE [LARGE SCALE GENOMIC DNA]</scope>
    <source>
        <strain evidence="2 3">NL-1724</strain>
    </source>
</reference>
<sequence>MSDPIELTDSESPDETSRFIHSEWINTGKTYKNVPEFVSQEKLKLLTPPRDVEERLIPPPSIPVVDFIQHPLPDIENSRLMRVHSDHAFSKLPPNVDFKVLESRSVPCADDIRVLEDALGQAWFDGCESFIDWRFDDGHERLPFWVLHLWRRMTPVIEKQKAWKAGISWLTNRTKGPHSSDALLQNSISEARALLETLGWDIVNPYNSGTTTSALLATFLGTSWMSDEHVRMMFEHLFDKVKADESLRNKVLVAGPDFATFIMALGKMAAGWQEYQTLQFYARKIAEGDFELFIFPIHVSDCHWITGAYKPKEGIITYGDSLAHEPGMRPPENFLSKLKAYIARSPIRKQVTISIDKLEHGMQEDSFSCAICAENTAARAIYGAAEPLWTSKSRDRLRIIQFVHFARACLGFSNPKDTVNQDGDHDEMNHLPMRPDIVNLLNKAMPDDSDFGTESDNESSHRGRSRSRSSLRSPSHSCTRSPSHAPSSSDSDSNDGHGGAPSQLLRARSSCTSISQPPSTKASSPKRSISPEDTASGKEPRKRQRAARNTDSEESDDPSRASKRERVGGPIGHSRTATRERDNRAAARAGKAKLEAGKLEEWRDHCRFRDQNVQFDPVDPRRARHSNCGRWTTGRWVYDRSRWDKHVDTCKKRPVNTLFDAWQKRAPGTVKAVKLKQKRAPSPIEKPCPGIKSKKLETYLSRMMITGGGAPSETSLARRLYQGRSYANLTADEKKDVQSIRLHQRRWVNVHHTKQVFATDCHKTVRFVPKGSSAEPPMCSNCAQISKDKTFKAALAQPVPEKTDRKYTPRRYRTGIFAEIFADTAELFEIFSPEAQQNPLLQYTIGNLEGRYNDELFTGIAHALLVMHSKEERGVGMQNFQYMPAYDEFMQIVHAQSPSTAKLIGTHLPVRSERSMRTKHAREPKVPFTICSAAFSRAESQLEALGCKGEPVCVALDDTKVFSQLRAFWDAEKGTYIVVGGDQGPLAVDLKTLQQLLRLVVVQVTTHPKAFPIILNILPLPTKVDASFLCDWTRQIIVGLLDKGIQVVSYACDGTEVERGVQQLLLESSDSGVPITHTIYSSHSGTAPAVVRTVCIRGQHIALIQDSKHALKTYRNNLYTGARCLVIGDHPELLEMLRVMALEPGSPLMQRDVFNPDRQDDNAPRRLASAATMDYIASNHPEWVGLAVYLFVFGELVDAYQNRSIPHSERLKMVLTAQFFVEAWITFLDLSQYPVRQYCISREALDITRLVVQGYLSLFYIYRDQLGGRKPLLPWMHGTETCEHVFGEARKIITDFTYLDFVYLVPKLMAKMRNTILHARLSSSKATASGYNHTYFDTENLNLAALQQFPDDMEVSEIATAAANQVDDLLRLVGVDPLKLEGAKGLVQKKNLPSLRVWFPRRQDMGAGHMWELSKGWSAAEDESDDDGADELEEDDEDPLSQQLQEVLDREEAYRRDPERHLRSATDEREIARLMHATVALTVSDTMTINAMVDEPGDDEDQVLAGHASYLRDAARNLPPVLTNERSLPVGHGPLTVAMLDLHVLADIRQRHQTRQAMQGVRTRAVRAQESAEQSARRQLLQRFNAVLNAGQEQRTGTGMVRKAHYTTAGKDQEATGNAANAAAVSKQTASQALARRRTIMASCGLPAFLGDARITTIRPLTPGDMVFVCAPDNNSILIGQVLTMYQKGGGKAGRHGLITSTPNVAAVSYAALRVFTFVRDTTFSAVLPRTTFLGNVAHLHIPSMNLLSVLQRPVHFTEDGRALTIAEQDMATFGELRSGTTISRLVD</sequence>
<feature type="compositionally biased region" description="Basic and acidic residues" evidence="1">
    <location>
        <begin position="1447"/>
        <end position="1467"/>
    </location>
</feature>